<dbReference type="CDD" id="cd12087">
    <property type="entry name" value="TM_EGFR-like"/>
    <property type="match status" value="1"/>
</dbReference>
<comment type="caution">
    <text evidence="4">The sequence shown here is derived from an EMBL/GenBank/DDBJ whole genome shotgun (WGS) entry which is preliminary data.</text>
</comment>
<evidence type="ECO:0000313" key="4">
    <source>
        <dbReference type="EMBL" id="KAK4214228.1"/>
    </source>
</evidence>
<keyword evidence="2" id="KW-1133">Transmembrane helix</keyword>
<feature type="signal peptide" evidence="3">
    <location>
        <begin position="1"/>
        <end position="21"/>
    </location>
</feature>
<feature type="transmembrane region" description="Helical" evidence="2">
    <location>
        <begin position="241"/>
        <end position="264"/>
    </location>
</feature>
<feature type="compositionally biased region" description="Pro residues" evidence="1">
    <location>
        <begin position="292"/>
        <end position="302"/>
    </location>
</feature>
<evidence type="ECO:0000256" key="3">
    <source>
        <dbReference type="SAM" id="SignalP"/>
    </source>
</evidence>
<feature type="chain" id="PRO_5042849453" evidence="3">
    <location>
        <begin position="22"/>
        <end position="437"/>
    </location>
</feature>
<feature type="region of interest" description="Disordered" evidence="1">
    <location>
        <begin position="273"/>
        <end position="437"/>
    </location>
</feature>
<keyword evidence="3" id="KW-0732">Signal</keyword>
<proteinExistence type="predicted"/>
<dbReference type="Proteomes" id="UP001301769">
    <property type="component" value="Unassembled WGS sequence"/>
</dbReference>
<reference evidence="4" key="2">
    <citation type="submission" date="2023-05" db="EMBL/GenBank/DDBJ databases">
        <authorList>
            <consortium name="Lawrence Berkeley National Laboratory"/>
            <person name="Steindorff A."/>
            <person name="Hensen N."/>
            <person name="Bonometti L."/>
            <person name="Westerberg I."/>
            <person name="Brannstrom I.O."/>
            <person name="Guillou S."/>
            <person name="Cros-Aarteil S."/>
            <person name="Calhoun S."/>
            <person name="Haridas S."/>
            <person name="Kuo A."/>
            <person name="Mondo S."/>
            <person name="Pangilinan J."/>
            <person name="Riley R."/>
            <person name="Labutti K."/>
            <person name="Andreopoulos B."/>
            <person name="Lipzen A."/>
            <person name="Chen C."/>
            <person name="Yanf M."/>
            <person name="Daum C."/>
            <person name="Ng V."/>
            <person name="Clum A."/>
            <person name="Ohm R."/>
            <person name="Martin F."/>
            <person name="Silar P."/>
            <person name="Natvig D."/>
            <person name="Lalanne C."/>
            <person name="Gautier V."/>
            <person name="Ament-Velasquez S.L."/>
            <person name="Kruys A."/>
            <person name="Hutchinson M.I."/>
            <person name="Powell A.J."/>
            <person name="Barry K."/>
            <person name="Miller A.N."/>
            <person name="Grigoriev I.V."/>
            <person name="Debuchy R."/>
            <person name="Gladieux P."/>
            <person name="Thoren M.H."/>
            <person name="Johannesson H."/>
        </authorList>
    </citation>
    <scope>NUCLEOTIDE SEQUENCE</scope>
    <source>
        <strain evidence="4">PSN293</strain>
    </source>
</reference>
<sequence>MKSQTYLQLLASQLLVGASSAWLFAWSHDENAPVLPRQTNAAKNYLEGRSPAPEPTNPPVAVREPRRDNNHLLKRASETCGFRNGNKALPLECGSGYYCFNDPAISLIDCCRSADVQDCTAAVTCLDRTQSNLWTGGNTWLCDDSEFPACVTLRYGPGSYSGYSWIACGRTADDFGTAFYETTDLVFTESVASLVVPDSVTITITPTPEPTTSSTSSSSSTSSTTPATPAAEASSVPIGPIVGGAVGGVALIALIGFGIFFLVFRRRRQDPNVQAQQIQPQPVVSQVAQTPTPGPGPGPSSPSSPVSGIAANAGDIKGGYFQSTYGASPPMSPVPPYSSSPPPMQGAVSPMSMSAMTTSQFAVPTPSNGSQSPQPQMGLGVQGMQGQPQQQQQYYQPQPQQQQQQQQQPNQGYAYHQYGQAAELDTARGDGEMRELA</sequence>
<evidence type="ECO:0000256" key="1">
    <source>
        <dbReference type="SAM" id="MobiDB-lite"/>
    </source>
</evidence>
<feature type="compositionally biased region" description="Low complexity" evidence="1">
    <location>
        <begin position="373"/>
        <end position="412"/>
    </location>
</feature>
<dbReference type="AlphaFoldDB" id="A0AAN6Y8U2"/>
<keyword evidence="2" id="KW-0812">Transmembrane</keyword>
<feature type="region of interest" description="Disordered" evidence="1">
    <location>
        <begin position="46"/>
        <end position="66"/>
    </location>
</feature>
<evidence type="ECO:0000313" key="5">
    <source>
        <dbReference type="Proteomes" id="UP001301769"/>
    </source>
</evidence>
<reference evidence="4" key="1">
    <citation type="journal article" date="2023" name="Mol. Phylogenet. Evol.">
        <title>Genome-scale phylogeny and comparative genomics of the fungal order Sordariales.</title>
        <authorList>
            <person name="Hensen N."/>
            <person name="Bonometti L."/>
            <person name="Westerberg I."/>
            <person name="Brannstrom I.O."/>
            <person name="Guillou S."/>
            <person name="Cros-Aarteil S."/>
            <person name="Calhoun S."/>
            <person name="Haridas S."/>
            <person name="Kuo A."/>
            <person name="Mondo S."/>
            <person name="Pangilinan J."/>
            <person name="Riley R."/>
            <person name="LaButti K."/>
            <person name="Andreopoulos B."/>
            <person name="Lipzen A."/>
            <person name="Chen C."/>
            <person name="Yan M."/>
            <person name="Daum C."/>
            <person name="Ng V."/>
            <person name="Clum A."/>
            <person name="Steindorff A."/>
            <person name="Ohm R.A."/>
            <person name="Martin F."/>
            <person name="Silar P."/>
            <person name="Natvig D.O."/>
            <person name="Lalanne C."/>
            <person name="Gautier V."/>
            <person name="Ament-Velasquez S.L."/>
            <person name="Kruys A."/>
            <person name="Hutchinson M.I."/>
            <person name="Powell A.J."/>
            <person name="Barry K."/>
            <person name="Miller A.N."/>
            <person name="Grigoriev I.V."/>
            <person name="Debuchy R."/>
            <person name="Gladieux P."/>
            <person name="Hiltunen Thoren M."/>
            <person name="Johannesson H."/>
        </authorList>
    </citation>
    <scope>NUCLEOTIDE SEQUENCE</scope>
    <source>
        <strain evidence="4">PSN293</strain>
    </source>
</reference>
<name>A0AAN6Y8U2_9PEZI</name>
<evidence type="ECO:0000256" key="2">
    <source>
        <dbReference type="SAM" id="Phobius"/>
    </source>
</evidence>
<protein>
    <submittedName>
        <fullName evidence="4">Uncharacterized protein</fullName>
    </submittedName>
</protein>
<accession>A0AAN6Y8U2</accession>
<feature type="region of interest" description="Disordered" evidence="1">
    <location>
        <begin position="202"/>
        <end position="234"/>
    </location>
</feature>
<keyword evidence="5" id="KW-1185">Reference proteome</keyword>
<organism evidence="4 5">
    <name type="scientific">Rhypophila decipiens</name>
    <dbReference type="NCBI Taxonomy" id="261697"/>
    <lineage>
        <taxon>Eukaryota</taxon>
        <taxon>Fungi</taxon>
        <taxon>Dikarya</taxon>
        <taxon>Ascomycota</taxon>
        <taxon>Pezizomycotina</taxon>
        <taxon>Sordariomycetes</taxon>
        <taxon>Sordariomycetidae</taxon>
        <taxon>Sordariales</taxon>
        <taxon>Naviculisporaceae</taxon>
        <taxon>Rhypophila</taxon>
    </lineage>
</organism>
<feature type="compositionally biased region" description="Basic and acidic residues" evidence="1">
    <location>
        <begin position="425"/>
        <end position="437"/>
    </location>
</feature>
<dbReference type="EMBL" id="MU858097">
    <property type="protein sequence ID" value="KAK4214228.1"/>
    <property type="molecule type" value="Genomic_DNA"/>
</dbReference>
<gene>
    <name evidence="4" type="ORF">QBC37DRAFT_387362</name>
</gene>
<feature type="compositionally biased region" description="Pro residues" evidence="1">
    <location>
        <begin position="330"/>
        <end position="344"/>
    </location>
</feature>
<feature type="compositionally biased region" description="Low complexity" evidence="1">
    <location>
        <begin position="273"/>
        <end position="291"/>
    </location>
</feature>
<keyword evidence="2" id="KW-0472">Membrane</keyword>
<feature type="compositionally biased region" description="Polar residues" evidence="1">
    <location>
        <begin position="351"/>
        <end position="372"/>
    </location>
</feature>